<dbReference type="Gene3D" id="1.20.1250.20">
    <property type="entry name" value="MFS general substrate transporter like domains"/>
    <property type="match status" value="1"/>
</dbReference>
<evidence type="ECO:0000256" key="2">
    <source>
        <dbReference type="ARBA" id="ARBA00022448"/>
    </source>
</evidence>
<name>A0A076MRQ0_AMYME</name>
<dbReference type="HOGENOM" id="CLU_1792431_0_0_11"/>
<dbReference type="GO" id="GO:0005886">
    <property type="term" value="C:plasma membrane"/>
    <property type="evidence" value="ECO:0007669"/>
    <property type="project" value="UniProtKB-SubCell"/>
</dbReference>
<reference evidence="9 10" key="1">
    <citation type="submission" date="2014-07" db="EMBL/GenBank/DDBJ databases">
        <title>Whole Genome Sequence of the Amycolatopsis methanolica 239.</title>
        <authorList>
            <person name="Tang B."/>
        </authorList>
    </citation>
    <scope>NUCLEOTIDE SEQUENCE [LARGE SCALE GENOMIC DNA]</scope>
    <source>
        <strain evidence="9 10">239</strain>
    </source>
</reference>
<evidence type="ECO:0000256" key="7">
    <source>
        <dbReference type="ARBA" id="ARBA00023136"/>
    </source>
</evidence>
<comment type="subcellular location">
    <subcellularLocation>
        <location evidence="1">Cell membrane</location>
        <topology evidence="1">Multi-pass membrane protein</topology>
    </subcellularLocation>
</comment>
<protein>
    <submittedName>
        <fullName evidence="9">Major Facilitator Superfamily transporter</fullName>
    </submittedName>
</protein>
<evidence type="ECO:0000256" key="5">
    <source>
        <dbReference type="ARBA" id="ARBA00022847"/>
    </source>
</evidence>
<keyword evidence="10" id="KW-1185">Reference proteome</keyword>
<keyword evidence="5" id="KW-0769">Symport</keyword>
<keyword evidence="7 8" id="KW-0472">Membrane</keyword>
<sequence length="144" mass="15913">MLVIFGLVIRRRLTERPLFEEAARHRPARVPLLEVLRDHPLALLRSVCVTGASTAMGYIILTYILSYGTGEVGYSRNELLFVVILTSVVQLGAIYGLSGLADRFGRREVIAAGALAQAVAARCCSSSCSTPVSSCWRWWRAWSR</sequence>
<keyword evidence="6 8" id="KW-1133">Transmembrane helix</keyword>
<dbReference type="KEGG" id="amq:AMETH_3252"/>
<accession>A0A076MRQ0</accession>
<dbReference type="PANTHER" id="PTHR43528:SF1">
    <property type="entry name" value="ALPHA-KETOGLUTARATE PERMEASE"/>
    <property type="match status" value="1"/>
</dbReference>
<dbReference type="InterPro" id="IPR005828">
    <property type="entry name" value="MFS_sugar_transport-like"/>
</dbReference>
<dbReference type="STRING" id="1068978.AMETH_3252"/>
<dbReference type="PATRIC" id="fig|1068978.7.peg.3471"/>
<evidence type="ECO:0000256" key="8">
    <source>
        <dbReference type="SAM" id="Phobius"/>
    </source>
</evidence>
<evidence type="ECO:0000256" key="3">
    <source>
        <dbReference type="ARBA" id="ARBA00022475"/>
    </source>
</evidence>
<dbReference type="EMBL" id="CP009110">
    <property type="protein sequence ID" value="AIJ23344.1"/>
    <property type="molecule type" value="Genomic_DNA"/>
</dbReference>
<dbReference type="Proteomes" id="UP000062973">
    <property type="component" value="Chromosome"/>
</dbReference>
<evidence type="ECO:0000256" key="1">
    <source>
        <dbReference type="ARBA" id="ARBA00004651"/>
    </source>
</evidence>
<evidence type="ECO:0000313" key="9">
    <source>
        <dbReference type="EMBL" id="AIJ23344.1"/>
    </source>
</evidence>
<keyword evidence="2" id="KW-0813">Transport</keyword>
<organism evidence="9 10">
    <name type="scientific">Amycolatopsis methanolica 239</name>
    <dbReference type="NCBI Taxonomy" id="1068978"/>
    <lineage>
        <taxon>Bacteria</taxon>
        <taxon>Bacillati</taxon>
        <taxon>Actinomycetota</taxon>
        <taxon>Actinomycetes</taxon>
        <taxon>Pseudonocardiales</taxon>
        <taxon>Pseudonocardiaceae</taxon>
        <taxon>Amycolatopsis</taxon>
        <taxon>Amycolatopsis methanolica group</taxon>
    </lineage>
</organism>
<dbReference type="SUPFAM" id="SSF103473">
    <property type="entry name" value="MFS general substrate transporter"/>
    <property type="match status" value="1"/>
</dbReference>
<proteinExistence type="predicted"/>
<dbReference type="InterPro" id="IPR036259">
    <property type="entry name" value="MFS_trans_sf"/>
</dbReference>
<dbReference type="PANTHER" id="PTHR43528">
    <property type="entry name" value="ALPHA-KETOGLUTARATE PERMEASE"/>
    <property type="match status" value="1"/>
</dbReference>
<dbReference type="eggNOG" id="COG0477">
    <property type="taxonomic scope" value="Bacteria"/>
</dbReference>
<gene>
    <name evidence="9" type="ORF">AMETH_3252</name>
</gene>
<evidence type="ECO:0000313" key="10">
    <source>
        <dbReference type="Proteomes" id="UP000062973"/>
    </source>
</evidence>
<evidence type="ECO:0000256" key="6">
    <source>
        <dbReference type="ARBA" id="ARBA00022989"/>
    </source>
</evidence>
<dbReference type="AlphaFoldDB" id="A0A076MRQ0"/>
<feature type="transmembrane region" description="Helical" evidence="8">
    <location>
        <begin position="42"/>
        <end position="67"/>
    </location>
</feature>
<dbReference type="Pfam" id="PF00083">
    <property type="entry name" value="Sugar_tr"/>
    <property type="match status" value="1"/>
</dbReference>
<feature type="transmembrane region" description="Helical" evidence="8">
    <location>
        <begin position="79"/>
        <end position="97"/>
    </location>
</feature>
<keyword evidence="4 8" id="KW-0812">Transmembrane</keyword>
<dbReference type="InterPro" id="IPR051084">
    <property type="entry name" value="H+-coupled_symporters"/>
</dbReference>
<keyword evidence="3" id="KW-1003">Cell membrane</keyword>
<dbReference type="GO" id="GO:0015293">
    <property type="term" value="F:symporter activity"/>
    <property type="evidence" value="ECO:0007669"/>
    <property type="project" value="UniProtKB-KW"/>
</dbReference>
<evidence type="ECO:0000256" key="4">
    <source>
        <dbReference type="ARBA" id="ARBA00022692"/>
    </source>
</evidence>